<name>A0ABU5SII1_9BACT</name>
<reference evidence="3 4" key="1">
    <citation type="submission" date="2023-12" db="EMBL/GenBank/DDBJ databases">
        <title>Novel species of the genus Arcicella isolated from rivers.</title>
        <authorList>
            <person name="Lu H."/>
        </authorList>
    </citation>
    <scope>NUCLEOTIDE SEQUENCE [LARGE SCALE GENOMIC DNA]</scope>
    <source>
        <strain evidence="3 4">DC25W</strain>
    </source>
</reference>
<dbReference type="InterPro" id="IPR052226">
    <property type="entry name" value="UPF0332_toxin"/>
</dbReference>
<dbReference type="PANTHER" id="PTHR36565">
    <property type="entry name" value="UPF0332 PROTEIN TM_1000"/>
    <property type="match status" value="1"/>
</dbReference>
<keyword evidence="4" id="KW-1185">Reference proteome</keyword>
<comment type="caution">
    <text evidence="3">The sequence shown here is derived from an EMBL/GenBank/DDBJ whole genome shotgun (WGS) entry which is preliminary data.</text>
</comment>
<dbReference type="EMBL" id="JAYGIM010000008">
    <property type="protein sequence ID" value="MEA5427105.1"/>
    <property type="molecule type" value="Genomic_DNA"/>
</dbReference>
<evidence type="ECO:0000256" key="1">
    <source>
        <dbReference type="ARBA" id="ARBA00038248"/>
    </source>
</evidence>
<dbReference type="PANTHER" id="PTHR36565:SF1">
    <property type="entry name" value="UPF0332 PROTEIN TM_1000"/>
    <property type="match status" value="1"/>
</dbReference>
<dbReference type="Pfam" id="PF05168">
    <property type="entry name" value="HEPN"/>
    <property type="match status" value="1"/>
</dbReference>
<organism evidence="3 4">
    <name type="scientific">Arcicella lustrica</name>
    <dbReference type="NCBI Taxonomy" id="2984196"/>
    <lineage>
        <taxon>Bacteria</taxon>
        <taxon>Pseudomonadati</taxon>
        <taxon>Bacteroidota</taxon>
        <taxon>Cytophagia</taxon>
        <taxon>Cytophagales</taxon>
        <taxon>Flectobacillaceae</taxon>
        <taxon>Arcicella</taxon>
    </lineage>
</organism>
<dbReference type="InterPro" id="IPR007842">
    <property type="entry name" value="HEPN_dom"/>
</dbReference>
<dbReference type="RefSeq" id="WP_323258527.1">
    <property type="nucleotide sequence ID" value="NZ_JAYGIM010000008.1"/>
</dbReference>
<evidence type="ECO:0000313" key="4">
    <source>
        <dbReference type="Proteomes" id="UP001302222"/>
    </source>
</evidence>
<protein>
    <submittedName>
        <fullName evidence="3">HEPN domain-containing protein</fullName>
    </submittedName>
</protein>
<sequence length="126" mass="14770">MNEDIKNALALAEDTLDDAIYNAEDHRNRVAINRCYYAYFYLIRSLLLVRGVFTKTHSGLYSEFSKVFIKTAIIPKEFSDALAFLFDQRQTADYDLEENIDDEDIEKAIEMVKKFIEFIKENHSKI</sequence>
<dbReference type="SUPFAM" id="SSF81593">
    <property type="entry name" value="Nucleotidyltransferase substrate binding subunit/domain"/>
    <property type="match status" value="1"/>
</dbReference>
<dbReference type="Proteomes" id="UP001302222">
    <property type="component" value="Unassembled WGS sequence"/>
</dbReference>
<feature type="domain" description="HEPN" evidence="2">
    <location>
        <begin position="11"/>
        <end position="121"/>
    </location>
</feature>
<dbReference type="Gene3D" id="1.20.120.330">
    <property type="entry name" value="Nucleotidyltransferases domain 2"/>
    <property type="match status" value="1"/>
</dbReference>
<gene>
    <name evidence="3" type="ORF">VB798_11000</name>
</gene>
<evidence type="ECO:0000259" key="2">
    <source>
        <dbReference type="Pfam" id="PF05168"/>
    </source>
</evidence>
<accession>A0ABU5SII1</accession>
<comment type="similarity">
    <text evidence="1">Belongs to the UPF0332 family.</text>
</comment>
<proteinExistence type="inferred from homology"/>
<evidence type="ECO:0000313" key="3">
    <source>
        <dbReference type="EMBL" id="MEA5427105.1"/>
    </source>
</evidence>